<reference evidence="1 2" key="1">
    <citation type="submission" date="2019-04" db="EMBL/GenBank/DDBJ databases">
        <title>Salinimonas iocasae sp. nov., a halophilic bacterium isolated from the outer tube casing of tubeworms in Okinawa Trough.</title>
        <authorList>
            <person name="Zhang H."/>
            <person name="Wang H."/>
            <person name="Li C."/>
        </authorList>
    </citation>
    <scope>NUCLEOTIDE SEQUENCE [LARGE SCALE GENOMIC DNA]</scope>
    <source>
        <strain evidence="1 2">KX18D6</strain>
    </source>
</reference>
<evidence type="ECO:0000313" key="1">
    <source>
        <dbReference type="EMBL" id="QCZ95167.1"/>
    </source>
</evidence>
<name>A0A5B7YHL6_9ALTE</name>
<dbReference type="KEGG" id="salk:FBQ74_07215"/>
<keyword evidence="2" id="KW-1185">Reference proteome</keyword>
<dbReference type="InterPro" id="IPR009267">
    <property type="entry name" value="NTP_transf_6"/>
</dbReference>
<dbReference type="Pfam" id="PF06042">
    <property type="entry name" value="NTP_transf_6"/>
    <property type="match status" value="1"/>
</dbReference>
<dbReference type="GO" id="GO:0016740">
    <property type="term" value="F:transferase activity"/>
    <property type="evidence" value="ECO:0007669"/>
    <property type="project" value="UniProtKB-KW"/>
</dbReference>
<gene>
    <name evidence="1" type="ORF">FBQ74_07215</name>
</gene>
<organism evidence="1 2">
    <name type="scientific">Salinimonas iocasae</name>
    <dbReference type="NCBI Taxonomy" id="2572577"/>
    <lineage>
        <taxon>Bacteria</taxon>
        <taxon>Pseudomonadati</taxon>
        <taxon>Pseudomonadota</taxon>
        <taxon>Gammaproteobacteria</taxon>
        <taxon>Alteromonadales</taxon>
        <taxon>Alteromonadaceae</taxon>
        <taxon>Alteromonas/Salinimonas group</taxon>
        <taxon>Salinimonas</taxon>
    </lineage>
</organism>
<dbReference type="EMBL" id="CP039852">
    <property type="protein sequence ID" value="QCZ95167.1"/>
    <property type="molecule type" value="Genomic_DNA"/>
</dbReference>
<dbReference type="AlphaFoldDB" id="A0A5B7YHL6"/>
<evidence type="ECO:0000313" key="2">
    <source>
        <dbReference type="Proteomes" id="UP000304912"/>
    </source>
</evidence>
<dbReference type="PANTHER" id="PTHR39166:SF1">
    <property type="entry name" value="BLL1166 PROTEIN"/>
    <property type="match status" value="1"/>
</dbReference>
<proteinExistence type="predicted"/>
<dbReference type="OrthoDB" id="9805247at2"/>
<protein>
    <submittedName>
        <fullName evidence="1">Nucleotidyltransferase family protein</fullName>
    </submittedName>
</protein>
<accession>A0A5B7YHL6</accession>
<sequence>MHCLQVVSAYRLPGAMIGAGFIRNMIWDALHHYTVASPLNDVDVVYFDKTDTSRDTEQEYEHRLAKHCPDVNWEVRNQARMHHYHNDAEYSDTGDGIKRWVELQTCVGVHLSGKQISWFAPYGLAENWKGEIRINPQFPRPTVYEERIKQKQWTERWPELTVIWP</sequence>
<dbReference type="PANTHER" id="PTHR39166">
    <property type="entry name" value="BLL1166 PROTEIN"/>
    <property type="match status" value="1"/>
</dbReference>
<keyword evidence="1" id="KW-0808">Transferase</keyword>
<dbReference type="Proteomes" id="UP000304912">
    <property type="component" value="Chromosome"/>
</dbReference>